<dbReference type="PANTHER" id="PTHR35870:SF1">
    <property type="entry name" value="PROTEIN, PUTATIVE (AFU_ORTHOLOGUE AFUA_5G03330)-RELATED"/>
    <property type="match status" value="1"/>
</dbReference>
<dbReference type="Proteomes" id="UP000683000">
    <property type="component" value="Unassembled WGS sequence"/>
</dbReference>
<evidence type="ECO:0000313" key="4">
    <source>
        <dbReference type="Proteomes" id="UP000683000"/>
    </source>
</evidence>
<gene>
    <name evidence="3" type="ORF">JVT61DRAFT_14639</name>
</gene>
<dbReference type="PANTHER" id="PTHR35870">
    <property type="entry name" value="PROTEIN, PUTATIVE (AFU_ORTHOLOGUE AFUA_5G03330)-RELATED"/>
    <property type="match status" value="1"/>
</dbReference>
<proteinExistence type="predicted"/>
<feature type="region of interest" description="Disordered" evidence="2">
    <location>
        <begin position="13"/>
        <end position="33"/>
    </location>
</feature>
<organism evidence="3 4">
    <name type="scientific">Boletus reticuloceps</name>
    <dbReference type="NCBI Taxonomy" id="495285"/>
    <lineage>
        <taxon>Eukaryota</taxon>
        <taxon>Fungi</taxon>
        <taxon>Dikarya</taxon>
        <taxon>Basidiomycota</taxon>
        <taxon>Agaricomycotina</taxon>
        <taxon>Agaricomycetes</taxon>
        <taxon>Agaricomycetidae</taxon>
        <taxon>Boletales</taxon>
        <taxon>Boletineae</taxon>
        <taxon>Boletaceae</taxon>
        <taxon>Boletoideae</taxon>
        <taxon>Boletus</taxon>
    </lineage>
</organism>
<name>A0A8I3AAC4_9AGAM</name>
<reference evidence="3" key="1">
    <citation type="submission" date="2021-03" db="EMBL/GenBank/DDBJ databases">
        <title>Evolutionary innovations through gain and loss of genes in the ectomycorrhizal Boletales.</title>
        <authorList>
            <person name="Wu G."/>
            <person name="Miyauchi S."/>
            <person name="Morin E."/>
            <person name="Yang Z.-L."/>
            <person name="Xu J."/>
            <person name="Martin F.M."/>
        </authorList>
    </citation>
    <scope>NUCLEOTIDE SEQUENCE</scope>
    <source>
        <strain evidence="3">BR01</strain>
    </source>
</reference>
<dbReference type="GO" id="GO:0016491">
    <property type="term" value="F:oxidoreductase activity"/>
    <property type="evidence" value="ECO:0007669"/>
    <property type="project" value="UniProtKB-KW"/>
</dbReference>
<accession>A0A8I3AAC4</accession>
<dbReference type="Pfam" id="PF14027">
    <property type="entry name" value="Questin_oxidase"/>
    <property type="match status" value="1"/>
</dbReference>
<dbReference type="EMBL" id="JAGFBS010000008">
    <property type="protein sequence ID" value="KAG6377858.1"/>
    <property type="molecule type" value="Genomic_DNA"/>
</dbReference>
<dbReference type="OrthoDB" id="10004862at2759"/>
<dbReference type="AlphaFoldDB" id="A0A8I3AAC4"/>
<evidence type="ECO:0000313" key="3">
    <source>
        <dbReference type="EMBL" id="KAG6377858.1"/>
    </source>
</evidence>
<comment type="caution">
    <text evidence="3">The sequence shown here is derived from an EMBL/GenBank/DDBJ whole genome shotgun (WGS) entry which is preliminary data.</text>
</comment>
<sequence>MSSIVKTRQELDELFPAPSLPPSPLSPQRLPGSTQESLAALQDVLKDNRQRYHIFWNDIRFHNHITHRVLAIYAVGGPPTIIKDYYARDGEMQRPAFESPGPITEENFIDHLEDENYYQAYVNFFSKQLSEKGAARTLEEFIFSEQYNFQEGRDANTQPKMLVRLMDGVVHPMIHAGHGVEFGLKGVLAEGLALAAVHPAYPRAELPRSYFAPSSTDGVDHVASQLSLLVLNAPPAVPPSVVSKTKNVHAFDIVARMLKDNRLKRSKPSEDINKQFRDTLIENASTLSSYFEQWTVDLNQSREIERKMEEAIWLSTLLYGVGGLRPSGFQADFFMMHMVTSSLFLPSLIAYLSPRSQVLLLRAYFTTVLTYWIARGQPPLNVKSFMTTTSVEPPVPTTPPPKTPLTTETTPIPNPFLPVLQSAMTHPNDHLIKIQRAFAHFNTLYGRRPTGYFKDTELEDAKMLDGSLFLRVSLLTAEYVGWVREGGVPKLLDTDPRLFSFEGFYDS</sequence>
<keyword evidence="4" id="KW-1185">Reference proteome</keyword>
<protein>
    <recommendedName>
        <fullName evidence="5">Oxidoreductase AflY</fullName>
    </recommendedName>
</protein>
<evidence type="ECO:0008006" key="5">
    <source>
        <dbReference type="Google" id="ProtNLM"/>
    </source>
</evidence>
<dbReference type="InterPro" id="IPR025337">
    <property type="entry name" value="Questin_oxidase-like"/>
</dbReference>
<evidence type="ECO:0000256" key="1">
    <source>
        <dbReference type="ARBA" id="ARBA00023002"/>
    </source>
</evidence>
<keyword evidence="1" id="KW-0560">Oxidoreductase</keyword>
<evidence type="ECO:0000256" key="2">
    <source>
        <dbReference type="SAM" id="MobiDB-lite"/>
    </source>
</evidence>